<accession>A0A382GAL8</accession>
<name>A0A382GAL8_9ZZZZ</name>
<proteinExistence type="predicted"/>
<evidence type="ECO:0000313" key="1">
    <source>
        <dbReference type="EMBL" id="SVB71664.1"/>
    </source>
</evidence>
<dbReference type="AlphaFoldDB" id="A0A382GAL8"/>
<reference evidence="1" key="1">
    <citation type="submission" date="2018-05" db="EMBL/GenBank/DDBJ databases">
        <authorList>
            <person name="Lanie J.A."/>
            <person name="Ng W.-L."/>
            <person name="Kazmierczak K.M."/>
            <person name="Andrzejewski T.M."/>
            <person name="Davidsen T.M."/>
            <person name="Wayne K.J."/>
            <person name="Tettelin H."/>
            <person name="Glass J.I."/>
            <person name="Rusch D."/>
            <person name="Podicherti R."/>
            <person name="Tsui H.-C.T."/>
            <person name="Winkler M.E."/>
        </authorList>
    </citation>
    <scope>NUCLEOTIDE SEQUENCE</scope>
</reference>
<protein>
    <submittedName>
        <fullName evidence="1">Uncharacterized protein</fullName>
    </submittedName>
</protein>
<sequence length="118" mass="13224">MIHSIINSDGLLVYSGDITNEKFNRLKVISGNSVVESCPFGLERVDGISSKDKWDGSKWVVVAPTDMERWVKKMKRSDGELMNRTQEDIITKIGTDGFAAETKQKYDDKVALRATKPS</sequence>
<organism evidence="1">
    <name type="scientific">marine metagenome</name>
    <dbReference type="NCBI Taxonomy" id="408172"/>
    <lineage>
        <taxon>unclassified sequences</taxon>
        <taxon>metagenomes</taxon>
        <taxon>ecological metagenomes</taxon>
    </lineage>
</organism>
<dbReference type="EMBL" id="UINC01054222">
    <property type="protein sequence ID" value="SVB71664.1"/>
    <property type="molecule type" value="Genomic_DNA"/>
</dbReference>
<gene>
    <name evidence="1" type="ORF">METZ01_LOCUS224518</name>
</gene>